<dbReference type="AlphaFoldDB" id="A0A9X1P0V3"/>
<dbReference type="InterPro" id="IPR019734">
    <property type="entry name" value="TPR_rpt"/>
</dbReference>
<dbReference type="CDD" id="cd03823">
    <property type="entry name" value="GT4_ExpE7-like"/>
    <property type="match status" value="1"/>
</dbReference>
<feature type="domain" description="Glycosyltransferase subfamily 4-like N-terminal" evidence="5">
    <location>
        <begin position="861"/>
        <end position="1052"/>
    </location>
</feature>
<dbReference type="Gene3D" id="1.25.40.10">
    <property type="entry name" value="Tetratricopeptide repeat domain"/>
    <property type="match status" value="3"/>
</dbReference>
<dbReference type="InterPro" id="IPR001296">
    <property type="entry name" value="Glyco_trans_1"/>
</dbReference>
<dbReference type="InterPro" id="IPR028098">
    <property type="entry name" value="Glyco_trans_4-like_N"/>
</dbReference>
<keyword evidence="6" id="KW-0808">Transferase</keyword>
<sequence length="1277" mass="142523">MSKTATLLSGARPLVKAGDKANAERRWHDAQKAYGEALRRNPKLDSVWVQYGHALKEQGFASRAEDAYRQALKLRGDKADTHLQLGHALKIQGKRTEAIAAYREAYMIEPSSSHVAEELRGMAAPIPTDEEITRYHRERYGRSAPSREMALLAPPAKTGPNGPVEQRLLSNDVSPILLSKFDAEYYYYSSKSLRSRQKSFDKEAALWHFVSVGIDELATIREGYEFEPGFYVETYAREVTSPAPSDIYRHYLKEGIAANHWPNRRLWLESLLGPGVRGLSSLELPSFAGSDATTRYVDRFGLLMNEVMVSNATPVLIEARHAPLLVLIADRLVLEGKDDQALTAYQKILQRVPDFPPALRHYADCLLRRKCYLEAAEIYERLTATSDASIWSYINLSHCAEQVGDQFAALKALRDGIDRFPADLGLKRRFHDLAPRYLTSTWLLANAEASDGRLAEAQARIERECDAVYALLRTESTADKRYVRSVALVGNFDLPQCRFYRIDQKIEQLKAAGFVVEAFDFKDNVERFLEKVHCFDAVVFFRVPAYYEMIRAIDKAREVGCATFYEVDDLIFDTEFFPPPLETYDAQFTQKEHDGLALGVPLFRSALRYCENALVSTKPLIQHVHRIAGPDTPVFVHANALHSPHAQHVGHVSVQAKEQVTIFYGSGTKAHKQDFQELVEPALVAMAEKYRDQVSIVLAGYMSPGKKLGEYLNNLVMLPPVWDVHQFWSALSAADINLAVLKPAPTTDVKSEIKWLEAAMLGIPSIVSDTALYEDLIEDGVDGIIARTPKDWTDALDRLIRQPELRASIGAKAREKALKQYSIPAMAKNITEIIRSASLPAPDRRKRVLVVNVFYPPQALGGATRVVHDNVRHFAANHRDEFAFEVFCSIEGASEGYKVSSHAVDGVRVVGVTTPDLPDIDRIVYDEKMAKVFSDYLDVCQPDIIHFHCIQRLTAAVVLEARRRGIPYVLTAHDGWWISDEQFLIGKDDRIVLYDHANPASQLGRVPPDQFATRMQLRECLLGAEKVMAVSEAFAEVYRGAGVHNVVAVPNGGSDIVPVPRIPSPDGKVRLAFIGGLARHKGYHLIQQALLSGEFENLRFVFIDHAMSLGTRRRGRLGTTELDIRPKVPQSKVAELYAEVDVLVAPSVWPEAYGLVTREALMCGCWVIASDRGAVGEDVIEGQNGFKVDVSSPEGLIRALREIDRDPQRYLMSPAGSVTMRKASDQAEDLIGIYGEILAARGKIASGDLEQQMKADPEPASHVSSTDANRLREVLSD</sequence>
<dbReference type="Proteomes" id="UP001139035">
    <property type="component" value="Unassembled WGS sequence"/>
</dbReference>
<keyword evidence="6" id="KW-0328">Glycosyltransferase</keyword>
<proteinExistence type="predicted"/>
<dbReference type="Pfam" id="PF13432">
    <property type="entry name" value="TPR_16"/>
    <property type="match status" value="2"/>
</dbReference>
<dbReference type="GO" id="GO:0016757">
    <property type="term" value="F:glycosyltransferase activity"/>
    <property type="evidence" value="ECO:0007669"/>
    <property type="project" value="UniProtKB-KW"/>
</dbReference>
<reference evidence="6" key="1">
    <citation type="submission" date="2022-01" db="EMBL/GenBank/DDBJ databases">
        <title>Jiella avicenniae sp. nov., a novel endophytic bacterium isolated from bark of Avicennia marina.</title>
        <authorList>
            <person name="Tuo L."/>
        </authorList>
    </citation>
    <scope>NUCLEOTIDE SEQUENCE</scope>
    <source>
        <strain evidence="6">CBK1P-4</strain>
    </source>
</reference>
<dbReference type="SMART" id="SM00028">
    <property type="entry name" value="TPR"/>
    <property type="match status" value="5"/>
</dbReference>
<dbReference type="SUPFAM" id="SSF48452">
    <property type="entry name" value="TPR-like"/>
    <property type="match status" value="1"/>
</dbReference>
<feature type="repeat" description="TPR" evidence="1">
    <location>
        <begin position="79"/>
        <end position="112"/>
    </location>
</feature>
<evidence type="ECO:0000313" key="7">
    <source>
        <dbReference type="Proteomes" id="UP001139035"/>
    </source>
</evidence>
<evidence type="ECO:0000313" key="6">
    <source>
        <dbReference type="EMBL" id="MCE7027794.1"/>
    </source>
</evidence>
<comment type="caution">
    <text evidence="6">The sequence shown here is derived from an EMBL/GenBank/DDBJ whole genome shotgun (WGS) entry which is preliminary data.</text>
</comment>
<dbReference type="RefSeq" id="WP_233718925.1">
    <property type="nucleotide sequence ID" value="NZ_JAJUWU010000006.1"/>
</dbReference>
<organism evidence="6 7">
    <name type="scientific">Jiella avicenniae</name>
    <dbReference type="NCBI Taxonomy" id="2907202"/>
    <lineage>
        <taxon>Bacteria</taxon>
        <taxon>Pseudomonadati</taxon>
        <taxon>Pseudomonadota</taxon>
        <taxon>Alphaproteobacteria</taxon>
        <taxon>Hyphomicrobiales</taxon>
        <taxon>Aurantimonadaceae</taxon>
        <taxon>Jiella</taxon>
    </lineage>
</organism>
<dbReference type="InterPro" id="IPR011990">
    <property type="entry name" value="TPR-like_helical_dom_sf"/>
</dbReference>
<evidence type="ECO:0000256" key="1">
    <source>
        <dbReference type="PROSITE-ProRule" id="PRU00339"/>
    </source>
</evidence>
<accession>A0A9X1P0V3</accession>
<feature type="domain" description="Glycosyl transferase family 1" evidence="3">
    <location>
        <begin position="1063"/>
        <end position="1208"/>
    </location>
</feature>
<feature type="region of interest" description="Disordered" evidence="2">
    <location>
        <begin position="1252"/>
        <end position="1277"/>
    </location>
</feature>
<dbReference type="EC" id="2.4.-.-" evidence="6"/>
<dbReference type="SUPFAM" id="SSF53756">
    <property type="entry name" value="UDP-Glycosyltransferase/glycogen phosphorylase"/>
    <property type="match status" value="2"/>
</dbReference>
<name>A0A9X1P0V3_9HYPH</name>
<dbReference type="Pfam" id="PF00534">
    <property type="entry name" value="Glycos_transf_1"/>
    <property type="match status" value="1"/>
</dbReference>
<keyword evidence="7" id="KW-1185">Reference proteome</keyword>
<evidence type="ECO:0000256" key="2">
    <source>
        <dbReference type="SAM" id="MobiDB-lite"/>
    </source>
</evidence>
<dbReference type="PROSITE" id="PS50005">
    <property type="entry name" value="TPR"/>
    <property type="match status" value="1"/>
</dbReference>
<evidence type="ECO:0000259" key="3">
    <source>
        <dbReference type="Pfam" id="PF00534"/>
    </source>
</evidence>
<dbReference type="EMBL" id="JAJUWU010000006">
    <property type="protein sequence ID" value="MCE7027794.1"/>
    <property type="molecule type" value="Genomic_DNA"/>
</dbReference>
<dbReference type="InterPro" id="IPR055259">
    <property type="entry name" value="YkvP/CgeB_Glyco_trans-like"/>
</dbReference>
<evidence type="ECO:0000259" key="4">
    <source>
        <dbReference type="Pfam" id="PF13524"/>
    </source>
</evidence>
<protein>
    <submittedName>
        <fullName evidence="6">Glycosyltransferase</fullName>
        <ecNumber evidence="6">2.4.-.-</ecNumber>
    </submittedName>
</protein>
<dbReference type="Pfam" id="PF13579">
    <property type="entry name" value="Glyco_trans_4_4"/>
    <property type="match status" value="1"/>
</dbReference>
<feature type="domain" description="Spore protein YkvP/CgeB glycosyl transferase-like" evidence="4">
    <location>
        <begin position="714"/>
        <end position="830"/>
    </location>
</feature>
<dbReference type="PANTHER" id="PTHR12526">
    <property type="entry name" value="GLYCOSYLTRANSFERASE"/>
    <property type="match status" value="1"/>
</dbReference>
<gene>
    <name evidence="6" type="ORF">LZD57_07310</name>
</gene>
<evidence type="ECO:0000259" key="5">
    <source>
        <dbReference type="Pfam" id="PF13579"/>
    </source>
</evidence>
<dbReference type="Gene3D" id="3.40.50.2000">
    <property type="entry name" value="Glycogen Phosphorylase B"/>
    <property type="match status" value="3"/>
</dbReference>
<dbReference type="Pfam" id="PF13524">
    <property type="entry name" value="Glyco_trans_1_2"/>
    <property type="match status" value="1"/>
</dbReference>
<keyword evidence="1" id="KW-0802">TPR repeat</keyword>